<evidence type="ECO:0000259" key="5">
    <source>
        <dbReference type="PROSITE" id="PS51192"/>
    </source>
</evidence>
<dbReference type="InterPro" id="IPR050474">
    <property type="entry name" value="Hel308_SKI2-like"/>
</dbReference>
<accession>A0A4V2FSV6</accession>
<dbReference type="Pfam" id="PF00270">
    <property type="entry name" value="DEAD"/>
    <property type="match status" value="1"/>
</dbReference>
<dbReference type="PANTHER" id="PTHR47961">
    <property type="entry name" value="DNA POLYMERASE THETA, PUTATIVE (AFU_ORTHOLOGUE AFUA_1G05260)-RELATED"/>
    <property type="match status" value="1"/>
</dbReference>
<dbReference type="PROSITE" id="PS51192">
    <property type="entry name" value="HELICASE_ATP_BIND_1"/>
    <property type="match status" value="1"/>
</dbReference>
<keyword evidence="2" id="KW-0378">Hydrolase</keyword>
<reference evidence="7 8" key="1">
    <citation type="submission" date="2019-02" db="EMBL/GenBank/DDBJ databases">
        <title>Genomic Encyclopedia of Type Strains, Phase IV (KMG-IV): sequencing the most valuable type-strain genomes for metagenomic binning, comparative biology and taxonomic classification.</title>
        <authorList>
            <person name="Goeker M."/>
        </authorList>
    </citation>
    <scope>NUCLEOTIDE SEQUENCE [LARGE SCALE GENOMIC DNA]</scope>
    <source>
        <strain evidence="7 8">DSM 28825</strain>
    </source>
</reference>
<dbReference type="InterPro" id="IPR011545">
    <property type="entry name" value="DEAD/DEAH_box_helicase_dom"/>
</dbReference>
<dbReference type="OrthoDB" id="9815222at2"/>
<evidence type="ECO:0000259" key="6">
    <source>
        <dbReference type="PROSITE" id="PS51194"/>
    </source>
</evidence>
<dbReference type="InterPro" id="IPR027417">
    <property type="entry name" value="P-loop_NTPase"/>
</dbReference>
<dbReference type="SMART" id="SM00487">
    <property type="entry name" value="DEXDc"/>
    <property type="match status" value="1"/>
</dbReference>
<dbReference type="PANTHER" id="PTHR47961:SF6">
    <property type="entry name" value="DNA-DIRECTED DNA POLYMERASE"/>
    <property type="match status" value="1"/>
</dbReference>
<proteinExistence type="predicted"/>
<keyword evidence="8" id="KW-1185">Reference proteome</keyword>
<dbReference type="InterPro" id="IPR001650">
    <property type="entry name" value="Helicase_C-like"/>
</dbReference>
<dbReference type="EMBL" id="SHKN01000001">
    <property type="protein sequence ID" value="RZT95735.1"/>
    <property type="molecule type" value="Genomic_DNA"/>
</dbReference>
<evidence type="ECO:0000256" key="2">
    <source>
        <dbReference type="ARBA" id="ARBA00022801"/>
    </source>
</evidence>
<dbReference type="GO" id="GO:0005524">
    <property type="term" value="F:ATP binding"/>
    <property type="evidence" value="ECO:0007669"/>
    <property type="project" value="UniProtKB-KW"/>
</dbReference>
<evidence type="ECO:0000256" key="4">
    <source>
        <dbReference type="ARBA" id="ARBA00022840"/>
    </source>
</evidence>
<dbReference type="Pfam" id="PF00271">
    <property type="entry name" value="Helicase_C"/>
    <property type="match status" value="1"/>
</dbReference>
<keyword evidence="1" id="KW-0547">Nucleotide-binding</keyword>
<feature type="domain" description="Helicase C-terminal" evidence="6">
    <location>
        <begin position="527"/>
        <end position="689"/>
    </location>
</feature>
<feature type="domain" description="Helicase ATP-binding" evidence="5">
    <location>
        <begin position="256"/>
        <end position="432"/>
    </location>
</feature>
<dbReference type="PROSITE" id="PS51194">
    <property type="entry name" value="HELICASE_CTER"/>
    <property type="match status" value="1"/>
</dbReference>
<comment type="caution">
    <text evidence="7">The sequence shown here is derived from an EMBL/GenBank/DDBJ whole genome shotgun (WGS) entry which is preliminary data.</text>
</comment>
<organism evidence="7 8">
    <name type="scientific">Ancylomarina subtilis</name>
    <dbReference type="NCBI Taxonomy" id="1639035"/>
    <lineage>
        <taxon>Bacteria</taxon>
        <taxon>Pseudomonadati</taxon>
        <taxon>Bacteroidota</taxon>
        <taxon>Bacteroidia</taxon>
        <taxon>Marinilabiliales</taxon>
        <taxon>Marinifilaceae</taxon>
        <taxon>Ancylomarina</taxon>
    </lineage>
</organism>
<evidence type="ECO:0000313" key="7">
    <source>
        <dbReference type="EMBL" id="RZT95735.1"/>
    </source>
</evidence>
<gene>
    <name evidence="7" type="ORF">EV201_0360</name>
</gene>
<keyword evidence="3 7" id="KW-0347">Helicase</keyword>
<evidence type="ECO:0000256" key="1">
    <source>
        <dbReference type="ARBA" id="ARBA00022741"/>
    </source>
</evidence>
<protein>
    <submittedName>
        <fullName evidence="7">Helicase-like protein</fullName>
    </submittedName>
</protein>
<dbReference type="Gene3D" id="3.40.50.300">
    <property type="entry name" value="P-loop containing nucleotide triphosphate hydrolases"/>
    <property type="match status" value="2"/>
</dbReference>
<dbReference type="AlphaFoldDB" id="A0A4V2FSV6"/>
<dbReference type="GO" id="GO:0016787">
    <property type="term" value="F:hydrolase activity"/>
    <property type="evidence" value="ECO:0007669"/>
    <property type="project" value="UniProtKB-KW"/>
</dbReference>
<dbReference type="GO" id="GO:0003676">
    <property type="term" value="F:nucleic acid binding"/>
    <property type="evidence" value="ECO:0007669"/>
    <property type="project" value="InterPro"/>
</dbReference>
<dbReference type="SMART" id="SM00490">
    <property type="entry name" value="HELICc"/>
    <property type="match status" value="1"/>
</dbReference>
<keyword evidence="4" id="KW-0067">ATP-binding</keyword>
<dbReference type="SUPFAM" id="SSF52540">
    <property type="entry name" value="P-loop containing nucleoside triphosphate hydrolases"/>
    <property type="match status" value="1"/>
</dbReference>
<name>A0A4V2FSV6_9BACT</name>
<dbReference type="GO" id="GO:0004386">
    <property type="term" value="F:helicase activity"/>
    <property type="evidence" value="ECO:0007669"/>
    <property type="project" value="UniProtKB-KW"/>
</dbReference>
<evidence type="ECO:0000256" key="3">
    <source>
        <dbReference type="ARBA" id="ARBA00022806"/>
    </source>
</evidence>
<sequence>MKLQLMNPRTQSYNLLGVTRSKAKMFEFDIPERYHLELTRNPSELLSLTIGLIGDYGKIKKSELTESIVKNYMKNLIFSAQFFDSFVETRLDDKNSNYFLLIGAASYYLADFQGNAKVLSNKIVESELDLGCEGLEHLLYNILNDSLESYSVSKSAFFSIINDFKAQLISFFTSGNNRKQILETLDNLCHLIYEGGTDRQLLLVDILRAVVKKSLYNSSWSSLQRYTNINKDKWSSTIQNGDFIKEFWPSQKLLGEKGIYKGKSAVIQMPTSAGKTKSLEIIIRSSFYSGRTKMAVIVAPFRALCSEIKNSLQDTFKNENINIDEPSDALQNDFSFIEDFDFEESNLVLVLTPEKFIYIIRNSPELVQQIGLLIYDEGHQFDNGIRGVTYELLLSSLKNKVKEDTQVILISAVINNASAIGDWLIERDKEIITGFDLLPTYRTVSFANWTTRLGRLQYVHSDNANKVEFYVPRVIEQTTFPLRGRERNQRMFPEKNDGKSIALYLALKLVKNGAVAIFCGSKLSVKSISEKVLDITERGFDTGKPILASSMDEVEKLTYLHQKHLGNDHYMTRCSKLGIYSHSGFTSEGLRLAIEFAMQEDKIKFVICTSTLAQGVNLPIRYLMITSFYQADSKIKTRDFHNLIGRAGRAGMHTEGSIIFTDTELFDKRNNNREKWKWENAIDMLDPVNSEPCGSTLLTIFEPLYSDDKNYSVAISPLELVSAYVDSPEAIHKLPKDFAEEHSESNFSVNGLNKQLSNKLDIIAAIESYLMAYWIDFGLGTDSDIIEKVAMGTLAYSISDDKQKEQLKELFRVLAENISKKVTSDEKRISFGRTLLGVEDILQIEAWTFENIDKLIESETDDELFEVLWTILYEKAPVSIKKLTPADSAFELTNHWLKGYTFNELLASISANVKYKAGKQRRTVTMEHIIDICHNTYSFGLTLIIGAISEVIKLMKNDEYDNILKKLDLIQKMMKYGLPSRLSISLYELGFADRVVASELASKFDYFSYYRTELKDNLKANKSEVEAFLSKYPSYFTAVNNIICNE</sequence>
<evidence type="ECO:0000313" key="8">
    <source>
        <dbReference type="Proteomes" id="UP000293562"/>
    </source>
</evidence>
<dbReference type="Proteomes" id="UP000293562">
    <property type="component" value="Unassembled WGS sequence"/>
</dbReference>
<dbReference type="InterPro" id="IPR014001">
    <property type="entry name" value="Helicase_ATP-bd"/>
</dbReference>